<feature type="domain" description="FBD" evidence="1">
    <location>
        <begin position="311"/>
        <end position="385"/>
    </location>
</feature>
<dbReference type="Proteomes" id="UP000327013">
    <property type="component" value="Chromosome 1"/>
</dbReference>
<sequence>MSNNSKDPWWAPDKLYHLLFCFSLTLLFSSLATRTRYPFLRRHSIRVGSVLSLLSGAVKEAADHLGFFKSSGASAKDAVADFIGVLIAYLVRSAFDLSYRPEHDPIHARGVSMLFSGLPVLEELKLEDCSWGDLKFLTISAPKLHSLSIFKMGMLDGDIKRSGDLCLVMIVGDSLKEFYYKGLMFAEYCLYNSFSLEKAEIVTKPEYDRKPTNIARFLWNLLIGLSGVELLRLSSDMVKVLSNSPEFLPHMPMFNNLIDLIIVDKRVDLDCTVLLKILQKSPCLQTLNFSEGISLSLNREEDDMILDPVPLCFLSHPKWINIGTYFGHEKELLAVKILLKNAIVLDKINITCPASYDKNFDRQVKVLTQLLELPRRSQNCKIRALTV</sequence>
<accession>A0A5N6QAI0</accession>
<dbReference type="PANTHER" id="PTHR35462:SF2">
    <property type="entry name" value="TRANSMEMBRANE PROTEIN"/>
    <property type="match status" value="1"/>
</dbReference>
<evidence type="ECO:0000313" key="2">
    <source>
        <dbReference type="EMBL" id="KAE7995431.1"/>
    </source>
</evidence>
<protein>
    <recommendedName>
        <fullName evidence="1">FBD domain-containing protein</fullName>
    </recommendedName>
</protein>
<dbReference type="SMART" id="SM00579">
    <property type="entry name" value="FBD"/>
    <property type="match status" value="1"/>
</dbReference>
<gene>
    <name evidence="2" type="ORF">FH972_000225</name>
</gene>
<reference evidence="2 3" key="1">
    <citation type="submission" date="2019-06" db="EMBL/GenBank/DDBJ databases">
        <title>A chromosomal-level reference genome of Carpinus fangiana (Coryloideae, Betulaceae).</title>
        <authorList>
            <person name="Yang X."/>
            <person name="Wang Z."/>
            <person name="Zhang L."/>
            <person name="Hao G."/>
            <person name="Liu J."/>
            <person name="Yang Y."/>
        </authorList>
    </citation>
    <scope>NUCLEOTIDE SEQUENCE [LARGE SCALE GENOMIC DNA]</scope>
    <source>
        <strain evidence="2">Cfa_2016G</strain>
        <tissue evidence="2">Leaf</tissue>
    </source>
</reference>
<dbReference type="PANTHER" id="PTHR35462">
    <property type="match status" value="1"/>
</dbReference>
<proteinExistence type="predicted"/>
<dbReference type="AlphaFoldDB" id="A0A5N6QAI0"/>
<evidence type="ECO:0000259" key="1">
    <source>
        <dbReference type="SMART" id="SM00579"/>
    </source>
</evidence>
<keyword evidence="3" id="KW-1185">Reference proteome</keyword>
<organism evidence="2 3">
    <name type="scientific">Carpinus fangiana</name>
    <dbReference type="NCBI Taxonomy" id="176857"/>
    <lineage>
        <taxon>Eukaryota</taxon>
        <taxon>Viridiplantae</taxon>
        <taxon>Streptophyta</taxon>
        <taxon>Embryophyta</taxon>
        <taxon>Tracheophyta</taxon>
        <taxon>Spermatophyta</taxon>
        <taxon>Magnoliopsida</taxon>
        <taxon>eudicotyledons</taxon>
        <taxon>Gunneridae</taxon>
        <taxon>Pentapetalae</taxon>
        <taxon>rosids</taxon>
        <taxon>fabids</taxon>
        <taxon>Fagales</taxon>
        <taxon>Betulaceae</taxon>
        <taxon>Carpinus</taxon>
    </lineage>
</organism>
<name>A0A5N6QAI0_9ROSI</name>
<evidence type="ECO:0000313" key="3">
    <source>
        <dbReference type="Proteomes" id="UP000327013"/>
    </source>
</evidence>
<dbReference type="EMBL" id="CM017321">
    <property type="protein sequence ID" value="KAE7995431.1"/>
    <property type="molecule type" value="Genomic_DNA"/>
</dbReference>
<dbReference type="InterPro" id="IPR006566">
    <property type="entry name" value="FBD"/>
</dbReference>
<dbReference type="OrthoDB" id="772152at2759"/>